<accession>A0A4R1KVR6</accession>
<comment type="caution">
    <text evidence="1">The sequence shown here is derived from an EMBL/GenBank/DDBJ whole genome shotgun (WGS) entry which is preliminary data.</text>
</comment>
<sequence>MLTDIVIDTNIFLHAENQQEQRQASCQMLIELLNDGESKLCVDEGFDLEESKNRSIIGREYIAHLRDGSLGYALVGYLARTGRVAMLPRKVPQAAKRHILQQIPDGPDRTFVFIAHNSDEKVLVSHDFNDIPPTVRQRIKNAIDVCIVDASQAAVSMRDA</sequence>
<keyword evidence="2" id="KW-1185">Reference proteome</keyword>
<reference evidence="1 2" key="1">
    <citation type="submission" date="2019-03" db="EMBL/GenBank/DDBJ databases">
        <title>Genomic Encyclopedia of Type Strains, Phase IV (KMG-IV): sequencing the most valuable type-strain genomes for metagenomic binning, comparative biology and taxonomic classification.</title>
        <authorList>
            <person name="Goeker M."/>
        </authorList>
    </citation>
    <scope>NUCLEOTIDE SEQUENCE [LARGE SCALE GENOMIC DNA]</scope>
    <source>
        <strain evidence="1 2">DSM 103428</strain>
    </source>
</reference>
<dbReference type="EMBL" id="SMGK01000009">
    <property type="protein sequence ID" value="TCK68479.1"/>
    <property type="molecule type" value="Genomic_DNA"/>
</dbReference>
<protein>
    <recommendedName>
        <fullName evidence="3">PIN domain-containing protein</fullName>
    </recommendedName>
</protein>
<proteinExistence type="predicted"/>
<dbReference type="AlphaFoldDB" id="A0A4R1KVR6"/>
<evidence type="ECO:0000313" key="2">
    <source>
        <dbReference type="Proteomes" id="UP000295210"/>
    </source>
</evidence>
<gene>
    <name evidence="1" type="ORF">C7378_3558</name>
</gene>
<evidence type="ECO:0008006" key="3">
    <source>
        <dbReference type="Google" id="ProtNLM"/>
    </source>
</evidence>
<organism evidence="1 2">
    <name type="scientific">Acidipila rosea</name>
    <dbReference type="NCBI Taxonomy" id="768535"/>
    <lineage>
        <taxon>Bacteria</taxon>
        <taxon>Pseudomonadati</taxon>
        <taxon>Acidobacteriota</taxon>
        <taxon>Terriglobia</taxon>
        <taxon>Terriglobales</taxon>
        <taxon>Acidobacteriaceae</taxon>
        <taxon>Acidipila</taxon>
    </lineage>
</organism>
<dbReference type="Proteomes" id="UP000295210">
    <property type="component" value="Unassembled WGS sequence"/>
</dbReference>
<evidence type="ECO:0000313" key="1">
    <source>
        <dbReference type="EMBL" id="TCK68479.1"/>
    </source>
</evidence>
<dbReference type="OrthoDB" id="5146830at2"/>
<name>A0A4R1KVR6_9BACT</name>
<dbReference type="RefSeq" id="WP_131999557.1">
    <property type="nucleotide sequence ID" value="NZ_SMGK01000009.1"/>
</dbReference>